<dbReference type="Proteomes" id="UP000286482">
    <property type="component" value="Unassembled WGS sequence"/>
</dbReference>
<dbReference type="EMBL" id="RAQO01000006">
    <property type="protein sequence ID" value="RKF17836.1"/>
    <property type="molecule type" value="Genomic_DNA"/>
</dbReference>
<name>A0A420EAX7_9ALTE</name>
<dbReference type="OrthoDB" id="9800971at2"/>
<keyword evidence="2" id="KW-1185">Reference proteome</keyword>
<organism evidence="1 2">
    <name type="scientific">Alginatibacterium sediminis</name>
    <dbReference type="NCBI Taxonomy" id="2164068"/>
    <lineage>
        <taxon>Bacteria</taxon>
        <taxon>Pseudomonadati</taxon>
        <taxon>Pseudomonadota</taxon>
        <taxon>Gammaproteobacteria</taxon>
        <taxon>Alteromonadales</taxon>
        <taxon>Alteromonadaceae</taxon>
        <taxon>Alginatibacterium</taxon>
    </lineage>
</organism>
<sequence length="94" mass="9974">MGILSSLKSLFSGSGASAKAYPSESHKQFTITPAPIAANGQYRIAGTISKGEGDSQQVHQFIRSDTCGSADQAAELMLMKSKVFIDQMGDDVFN</sequence>
<dbReference type="Pfam" id="PF10115">
    <property type="entry name" value="HlyU"/>
    <property type="match status" value="1"/>
</dbReference>
<protein>
    <submittedName>
        <fullName evidence="1">Transcriptional regulator</fullName>
    </submittedName>
</protein>
<dbReference type="InterPro" id="IPR018772">
    <property type="entry name" value="Transcription_activator_HlyU"/>
</dbReference>
<reference evidence="1 2" key="1">
    <citation type="submission" date="2018-09" db="EMBL/GenBank/DDBJ databases">
        <authorList>
            <person name="Wang Z."/>
        </authorList>
    </citation>
    <scope>NUCLEOTIDE SEQUENCE [LARGE SCALE GENOMIC DNA]</scope>
    <source>
        <strain evidence="1 2">ALS 81</strain>
    </source>
</reference>
<evidence type="ECO:0000313" key="2">
    <source>
        <dbReference type="Proteomes" id="UP000286482"/>
    </source>
</evidence>
<proteinExistence type="predicted"/>
<accession>A0A420EAX7</accession>
<comment type="caution">
    <text evidence="1">The sequence shown here is derived from an EMBL/GenBank/DDBJ whole genome shotgun (WGS) entry which is preliminary data.</text>
</comment>
<dbReference type="RefSeq" id="WP_120355063.1">
    <property type="nucleotide sequence ID" value="NZ_RAQO01000006.1"/>
</dbReference>
<gene>
    <name evidence="1" type="ORF">DBZ36_11300</name>
</gene>
<evidence type="ECO:0000313" key="1">
    <source>
        <dbReference type="EMBL" id="RKF17836.1"/>
    </source>
</evidence>
<dbReference type="AlphaFoldDB" id="A0A420EAX7"/>